<feature type="region of interest" description="Disordered" evidence="1">
    <location>
        <begin position="190"/>
        <end position="218"/>
    </location>
</feature>
<name>A0ABP5GE81_9MICO</name>
<feature type="transmembrane region" description="Helical" evidence="2">
    <location>
        <begin position="167"/>
        <end position="185"/>
    </location>
</feature>
<accession>A0ABP5GE81</accession>
<feature type="transmembrane region" description="Helical" evidence="2">
    <location>
        <begin position="140"/>
        <end position="161"/>
    </location>
</feature>
<organism evidence="3 4">
    <name type="scientific">Agromyces tropicus</name>
    <dbReference type="NCBI Taxonomy" id="555371"/>
    <lineage>
        <taxon>Bacteria</taxon>
        <taxon>Bacillati</taxon>
        <taxon>Actinomycetota</taxon>
        <taxon>Actinomycetes</taxon>
        <taxon>Micrococcales</taxon>
        <taxon>Microbacteriaceae</taxon>
        <taxon>Agromyces</taxon>
    </lineage>
</organism>
<evidence type="ECO:0000256" key="1">
    <source>
        <dbReference type="SAM" id="MobiDB-lite"/>
    </source>
</evidence>
<evidence type="ECO:0008006" key="5">
    <source>
        <dbReference type="Google" id="ProtNLM"/>
    </source>
</evidence>
<reference evidence="4" key="1">
    <citation type="journal article" date="2019" name="Int. J. Syst. Evol. Microbiol.">
        <title>The Global Catalogue of Microorganisms (GCM) 10K type strain sequencing project: providing services to taxonomists for standard genome sequencing and annotation.</title>
        <authorList>
            <consortium name="The Broad Institute Genomics Platform"/>
            <consortium name="The Broad Institute Genome Sequencing Center for Infectious Disease"/>
            <person name="Wu L."/>
            <person name="Ma J."/>
        </authorList>
    </citation>
    <scope>NUCLEOTIDE SEQUENCE [LARGE SCALE GENOMIC DNA]</scope>
    <source>
        <strain evidence="4">JCM 15672</strain>
    </source>
</reference>
<keyword evidence="4" id="KW-1185">Reference proteome</keyword>
<feature type="transmembrane region" description="Helical" evidence="2">
    <location>
        <begin position="66"/>
        <end position="95"/>
    </location>
</feature>
<feature type="transmembrane region" description="Helical" evidence="2">
    <location>
        <begin position="107"/>
        <end position="128"/>
    </location>
</feature>
<protein>
    <recommendedName>
        <fullName evidence="5">DUF2157 domain-containing protein</fullName>
    </recommendedName>
</protein>
<gene>
    <name evidence="3" type="ORF">GCM10009819_35060</name>
</gene>
<sequence length="275" mass="27879">MAGVAPGVTGARGVPDAAAWVRTLPRGARVDWDELEAHVLRDHPAALRALGPAGSGVLVARRRVGFLLGAGIAVATLIAVPVLAAPVLGLAVLAGDPLGIDDVDGRVAVPVAGASLLVAAVVQLVLLARIARGRPDSGGIGAATAVLATLIAVGTALVGARQDVPGWPAWTASAVGVAVLGGVVARASRRASRRPAPTGDVDVRGTGSGERSAPSRLDRERRLDAALAALPEAERDRLLDDRRRAVEWLRLQGVVSPETAARAVRAPLGRSSASV</sequence>
<keyword evidence="2" id="KW-0472">Membrane</keyword>
<evidence type="ECO:0000313" key="4">
    <source>
        <dbReference type="Proteomes" id="UP001501196"/>
    </source>
</evidence>
<evidence type="ECO:0000256" key="2">
    <source>
        <dbReference type="SAM" id="Phobius"/>
    </source>
</evidence>
<dbReference type="Proteomes" id="UP001501196">
    <property type="component" value="Unassembled WGS sequence"/>
</dbReference>
<comment type="caution">
    <text evidence="3">The sequence shown here is derived from an EMBL/GenBank/DDBJ whole genome shotgun (WGS) entry which is preliminary data.</text>
</comment>
<keyword evidence="2" id="KW-1133">Transmembrane helix</keyword>
<proteinExistence type="predicted"/>
<dbReference type="EMBL" id="BAAAPW010000007">
    <property type="protein sequence ID" value="GAA2044873.1"/>
    <property type="molecule type" value="Genomic_DNA"/>
</dbReference>
<evidence type="ECO:0000313" key="3">
    <source>
        <dbReference type="EMBL" id="GAA2044873.1"/>
    </source>
</evidence>
<keyword evidence="2" id="KW-0812">Transmembrane</keyword>